<evidence type="ECO:0000313" key="3">
    <source>
        <dbReference type="EMBL" id="HEF25851.1"/>
    </source>
</evidence>
<reference evidence="3" key="1">
    <citation type="journal article" date="2020" name="mSystems">
        <title>Genome- and Community-Level Interaction Insights into Carbon Utilization and Element Cycling Functions of Hydrothermarchaeota in Hydrothermal Sediment.</title>
        <authorList>
            <person name="Zhou Z."/>
            <person name="Liu Y."/>
            <person name="Xu W."/>
            <person name="Pan J."/>
            <person name="Luo Z.H."/>
            <person name="Li M."/>
        </authorList>
    </citation>
    <scope>NUCLEOTIDE SEQUENCE [LARGE SCALE GENOMIC DNA]</scope>
    <source>
        <strain evidence="3">SpSt-200</strain>
    </source>
</reference>
<evidence type="ECO:0000259" key="2">
    <source>
        <dbReference type="Pfam" id="PF09718"/>
    </source>
</evidence>
<protein>
    <submittedName>
        <fullName evidence="3">Phage tail tape measure protein</fullName>
    </submittedName>
</protein>
<proteinExistence type="predicted"/>
<name>A0A7C2AIA1_9PSED</name>
<dbReference type="AlphaFoldDB" id="A0A7C2AIA1"/>
<dbReference type="InterPro" id="IPR006431">
    <property type="entry name" value="Phage_tape_meas_C"/>
</dbReference>
<dbReference type="EMBL" id="DSIN01000019">
    <property type="protein sequence ID" value="HEF25851.1"/>
    <property type="molecule type" value="Genomic_DNA"/>
</dbReference>
<dbReference type="Pfam" id="PF09718">
    <property type="entry name" value="Tape_meas_lam_C"/>
    <property type="match status" value="1"/>
</dbReference>
<feature type="coiled-coil region" evidence="1">
    <location>
        <begin position="474"/>
        <end position="514"/>
    </location>
</feature>
<evidence type="ECO:0000256" key="1">
    <source>
        <dbReference type="SAM" id="Coils"/>
    </source>
</evidence>
<gene>
    <name evidence="3" type="ORF">ENP23_08745</name>
</gene>
<feature type="domain" description="Bacteriophage tail tape measure C-terminal" evidence="2">
    <location>
        <begin position="601"/>
        <end position="686"/>
    </location>
</feature>
<organism evidence="3">
    <name type="scientific">Pseudomonas graminis</name>
    <dbReference type="NCBI Taxonomy" id="158627"/>
    <lineage>
        <taxon>Bacteria</taxon>
        <taxon>Pseudomonadati</taxon>
        <taxon>Pseudomonadota</taxon>
        <taxon>Gammaproteobacteria</taxon>
        <taxon>Pseudomonadales</taxon>
        <taxon>Pseudomonadaceae</taxon>
        <taxon>Pseudomonas</taxon>
    </lineage>
</organism>
<keyword evidence="1" id="KW-0175">Coiled coil</keyword>
<sequence>MAGSLGTLTLDLVAKIGGYTGPLDKASQETKRRNAEIAKSFDNLAKGVGASIGAIPAILTALVVSSANSAKEIANLSALAGLGTTEFQKLAAGARSVGVDQDKLGDIFKDTNDKLGDFINTGGGALKDFFTNIAPMVGVTADQFKKLNSKDALALYVTSLEKANVSQAEMTFYMEAIASDSTALVPLLRNNAKGFDDLGEAAAATGVILSTSTIASAKQFGIEIQGIEQYLSSAKTQLAAEFLPLLAQFSKDINQATKDAGGLGPAVKKSATTVLESVAFIINAGDGVGRVFKIISAEFDGLVSSAAGSITAGVFQTLTLLDKLPGVDLSSQLGALEKNYNDQVAAAADAASRMRAALETPLAGSAFIDYYKKANDAAEQLYRTQQRNQRQGVGEGAGSGVDPAAIAAKAAAEKKAASDAAAAAKKIQDTFNSTETDYERQIELINTSADAQKDATEADKLHFEIASGKLVGINVEQQKRLEGLAGELDRLDKLKKSNEDLAAVEAYRRNANQQNQQVKDSFDLDLAGAGESDKAKDRRRQLLQIDQDYFSEVDKLWQQFNSKDITKERYQQETAIAEEAYAQRIVIQEDYYNQLDEAQSNWMDGVTSAWENYADAAQDYSQMAADLTSSTLNNASSGLSTFLSDVTTGSEDAGDALADMVSGFAKSTIKALADLASQWLVYQAVQLVVGKTGQSSAAIGMIANAQAASFAAQVNAYASTAAIPIFGPALAPAAALTAAAATAPMVAGVASAALSGMAHDGIDSVPETGTWLLQKGERVTTAETSAKLDQTLNNIQGGNSGGNIEFHAPVTVQAQSGMSDQEARNQGNAISDAIEQRMGQFLDREMRQGGRLWRRNG</sequence>
<comment type="caution">
    <text evidence="3">The sequence shown here is derived from an EMBL/GenBank/DDBJ whole genome shotgun (WGS) entry which is preliminary data.</text>
</comment>
<dbReference type="NCBIfam" id="TIGR01541">
    <property type="entry name" value="tape_meas_lam_C"/>
    <property type="match status" value="1"/>
</dbReference>
<accession>A0A7C2AIA1</accession>